<keyword evidence="2" id="KW-1185">Reference proteome</keyword>
<evidence type="ECO:0000313" key="1">
    <source>
        <dbReference type="EMBL" id="BAQ94101.1"/>
    </source>
</evidence>
<name>A0A6S4P7R3_9CAUD</name>
<evidence type="ECO:0000313" key="2">
    <source>
        <dbReference type="Proteomes" id="UP000505269"/>
    </source>
</evidence>
<protein>
    <submittedName>
        <fullName evidence="1">Uncharacterized protein</fullName>
    </submittedName>
</protein>
<dbReference type="GeneID" id="55412368"/>
<accession>A0A6S4P7R3</accession>
<sequence length="70" mass="7913">MKRISSIKKSWNVTKEVSDAIELCKRNPTKMATIQVPNTTVRLACELMLNEVSMFEEAACRVTVEMATVH</sequence>
<organism evidence="1 2">
    <name type="scientific">uncultured phage_MedDCM-OCT-S42-C7</name>
    <dbReference type="NCBI Taxonomy" id="2741073"/>
    <lineage>
        <taxon>Viruses</taxon>
        <taxon>Duplodnaviria</taxon>
        <taxon>Heunggongvirae</taxon>
        <taxon>Uroviricota</taxon>
        <taxon>Caudoviricetes</taxon>
        <taxon>Autographivirales</taxon>
        <taxon>Sieqvirus</taxon>
        <taxon>Sieqvirus S42C7</taxon>
    </lineage>
</organism>
<dbReference type="RefSeq" id="YP_009777643.1">
    <property type="nucleotide sequence ID" value="NC_047701.1"/>
</dbReference>
<dbReference type="EMBL" id="AP013541">
    <property type="protein sequence ID" value="BAQ94101.1"/>
    <property type="molecule type" value="Genomic_DNA"/>
</dbReference>
<proteinExistence type="predicted"/>
<reference evidence="1 2" key="1">
    <citation type="journal article" date="2013" name="PLoS Genet.">
        <title>Expanding the Marine Virosphere Using Metagenomics.</title>
        <authorList>
            <person name="Mizuno C.M."/>
            <person name="Rodriguez-Valera F."/>
            <person name="Kimes N.E."/>
            <person name="Ghai R."/>
        </authorList>
    </citation>
    <scope>NUCLEOTIDE SEQUENCE [LARGE SCALE GENOMIC DNA]</scope>
    <source>
        <strain evidence="1">UvMED-CGR-C97-MedDCM-OCT-S42-C7</strain>
    </source>
</reference>
<dbReference type="KEGG" id="vg:55412368"/>
<dbReference type="Proteomes" id="UP000505269">
    <property type="component" value="Segment"/>
</dbReference>